<dbReference type="STRING" id="573570.F7310_02070"/>
<name>A0A1L4BQV1_9GAMM</name>
<dbReference type="KEGG" id="frx:F7310_02070"/>
<evidence type="ECO:0000259" key="2">
    <source>
        <dbReference type="Pfam" id="PF13309"/>
    </source>
</evidence>
<protein>
    <recommendedName>
        <fullName evidence="5">DNA-binding protein</fullName>
    </recommendedName>
</protein>
<dbReference type="PANTHER" id="PTHR35568">
    <property type="entry name" value="TRANSCRIPTIONAL REGULATOR DAUR"/>
    <property type="match status" value="1"/>
</dbReference>
<proteinExistence type="predicted"/>
<dbReference type="Pfam" id="PF08348">
    <property type="entry name" value="PAS_6"/>
    <property type="match status" value="1"/>
</dbReference>
<dbReference type="Pfam" id="PF13309">
    <property type="entry name" value="HTH_22"/>
    <property type="match status" value="1"/>
</dbReference>
<feature type="domain" description="Transcriptional regulator DauR-like HTH" evidence="2">
    <location>
        <begin position="142"/>
        <end position="203"/>
    </location>
</feature>
<reference evidence="3 4" key="1">
    <citation type="journal article" date="2016" name="Appl. Environ. Microbiol.">
        <title>Whole genome relationships among Francisella bacteria of diverse origin define new species and provide specific regions for detection.</title>
        <authorList>
            <person name="Challacombe J.F."/>
            <person name="Petersen J.M."/>
            <person name="Gallegos-Graves V."/>
            <person name="Hodge D."/>
            <person name="Pillai S."/>
            <person name="Kuske C.R."/>
        </authorList>
    </citation>
    <scope>NUCLEOTIDE SEQUENCE [LARGE SCALE GENOMIC DNA]</scope>
    <source>
        <strain evidence="4">TX07-7310</strain>
    </source>
</reference>
<dbReference type="InterPro" id="IPR039446">
    <property type="entry name" value="DauR-like"/>
</dbReference>
<feature type="domain" description="YheO-like" evidence="1">
    <location>
        <begin position="6"/>
        <end position="112"/>
    </location>
</feature>
<dbReference type="AlphaFoldDB" id="A0A1L4BQV1"/>
<evidence type="ECO:0008006" key="5">
    <source>
        <dbReference type="Google" id="ProtNLM"/>
    </source>
</evidence>
<evidence type="ECO:0000313" key="4">
    <source>
        <dbReference type="Proteomes" id="UP000184222"/>
    </source>
</evidence>
<sequence>MDSKFKEYSNVAEAISKLLYPFAEVVIHDLKEKQIKAIFNPISKREVGDSSYMDHIGLDVYDELPKVIGPYEKLNYDGRKIKSIITVIENDKGNVIGTLCVNLDISIFDKYQGLINAFLNNNDDKMSEQNQSLFKDTLYEKINKFVQKYCIENSLSVDNLTRLQKKDLILELKNQGALDGKNASQYIARALGVSRATVYNYLK</sequence>
<evidence type="ECO:0000313" key="3">
    <source>
        <dbReference type="EMBL" id="API86214.1"/>
    </source>
</evidence>
<dbReference type="InterPro" id="IPR039445">
    <property type="entry name" value="DauR-like_HTH"/>
</dbReference>
<dbReference type="PANTHER" id="PTHR35568:SF1">
    <property type="entry name" value="TRANSCRIPTIONAL REGULATOR DAUR"/>
    <property type="match status" value="1"/>
</dbReference>
<dbReference type="InterPro" id="IPR013559">
    <property type="entry name" value="YheO"/>
</dbReference>
<organism evidence="3 4">
    <name type="scientific">Francisella uliginis</name>
    <dbReference type="NCBI Taxonomy" id="573570"/>
    <lineage>
        <taxon>Bacteria</taxon>
        <taxon>Pseudomonadati</taxon>
        <taxon>Pseudomonadota</taxon>
        <taxon>Gammaproteobacteria</taxon>
        <taxon>Thiotrichales</taxon>
        <taxon>Francisellaceae</taxon>
        <taxon>Francisella</taxon>
    </lineage>
</organism>
<dbReference type="EMBL" id="CP016796">
    <property type="protein sequence ID" value="API86214.1"/>
    <property type="molecule type" value="Genomic_DNA"/>
</dbReference>
<gene>
    <name evidence="3" type="ORF">F7310_02070</name>
</gene>
<keyword evidence="4" id="KW-1185">Reference proteome</keyword>
<accession>A0A1L4BQV1</accession>
<dbReference type="OrthoDB" id="9796595at2"/>
<evidence type="ECO:0000259" key="1">
    <source>
        <dbReference type="Pfam" id="PF08348"/>
    </source>
</evidence>
<dbReference type="Proteomes" id="UP000184222">
    <property type="component" value="Chromosome"/>
</dbReference>
<dbReference type="RefSeq" id="WP_072711409.1">
    <property type="nucleotide sequence ID" value="NZ_CP016796.1"/>
</dbReference>